<feature type="compositionally biased region" description="Pro residues" evidence="1">
    <location>
        <begin position="242"/>
        <end position="265"/>
    </location>
</feature>
<feature type="signal peptide" evidence="3">
    <location>
        <begin position="1"/>
        <end position="20"/>
    </location>
</feature>
<evidence type="ECO:0000256" key="2">
    <source>
        <dbReference type="SAM" id="Phobius"/>
    </source>
</evidence>
<accession>A0A811SRQ6</accession>
<feature type="transmembrane region" description="Helical" evidence="2">
    <location>
        <begin position="276"/>
        <end position="299"/>
    </location>
</feature>
<feature type="region of interest" description="Disordered" evidence="1">
    <location>
        <begin position="313"/>
        <end position="394"/>
    </location>
</feature>
<keyword evidence="3" id="KW-0732">Signal</keyword>
<dbReference type="PANTHER" id="PTHR48148:SF3">
    <property type="entry name" value="KERATINOCYTE PROLINE-RICH PROTEIN"/>
    <property type="match status" value="1"/>
</dbReference>
<evidence type="ECO:0000313" key="6">
    <source>
        <dbReference type="Proteomes" id="UP000604825"/>
    </source>
</evidence>
<organism evidence="5 6">
    <name type="scientific">Miscanthus lutarioriparius</name>
    <dbReference type="NCBI Taxonomy" id="422564"/>
    <lineage>
        <taxon>Eukaryota</taxon>
        <taxon>Viridiplantae</taxon>
        <taxon>Streptophyta</taxon>
        <taxon>Embryophyta</taxon>
        <taxon>Tracheophyta</taxon>
        <taxon>Spermatophyta</taxon>
        <taxon>Magnoliopsida</taxon>
        <taxon>Liliopsida</taxon>
        <taxon>Poales</taxon>
        <taxon>Poaceae</taxon>
        <taxon>PACMAD clade</taxon>
        <taxon>Panicoideae</taxon>
        <taxon>Andropogonodae</taxon>
        <taxon>Andropogoneae</taxon>
        <taxon>Saccharinae</taxon>
        <taxon>Miscanthus</taxon>
    </lineage>
</organism>
<comment type="caution">
    <text evidence="5">The sequence shown here is derived from an EMBL/GenBank/DDBJ whole genome shotgun (WGS) entry which is preliminary data.</text>
</comment>
<dbReference type="EMBL" id="CAJGYO010000837">
    <property type="protein sequence ID" value="CAD6343797.1"/>
    <property type="molecule type" value="Genomic_DNA"/>
</dbReference>
<feature type="region of interest" description="Disordered" evidence="1">
    <location>
        <begin position="137"/>
        <end position="158"/>
    </location>
</feature>
<protein>
    <recommendedName>
        <fullName evidence="4">Bifunctional inhibitor/plant lipid transfer protein/seed storage helical domain-containing protein</fullName>
    </recommendedName>
</protein>
<feature type="region of interest" description="Disordered" evidence="1">
    <location>
        <begin position="227"/>
        <end position="268"/>
    </location>
</feature>
<proteinExistence type="predicted"/>
<keyword evidence="2" id="KW-0472">Membrane</keyword>
<evidence type="ECO:0000256" key="3">
    <source>
        <dbReference type="SAM" id="SignalP"/>
    </source>
</evidence>
<name>A0A811SRQ6_9POAL</name>
<gene>
    <name evidence="5" type="ORF">NCGR_LOCUS67895</name>
</gene>
<keyword evidence="6" id="KW-1185">Reference proteome</keyword>
<dbReference type="AlphaFoldDB" id="A0A811SRQ6"/>
<keyword evidence="2" id="KW-0812">Transmembrane</keyword>
<evidence type="ECO:0000259" key="4">
    <source>
        <dbReference type="Pfam" id="PF14368"/>
    </source>
</evidence>
<keyword evidence="2" id="KW-1133">Transmembrane helix</keyword>
<dbReference type="PANTHER" id="PTHR48148">
    <property type="entry name" value="KERATINOCYTE PROLINE-RICH PROTEIN"/>
    <property type="match status" value="1"/>
</dbReference>
<reference evidence="5" key="1">
    <citation type="submission" date="2020-10" db="EMBL/GenBank/DDBJ databases">
        <authorList>
            <person name="Han B."/>
            <person name="Lu T."/>
            <person name="Zhao Q."/>
            <person name="Huang X."/>
            <person name="Zhao Y."/>
        </authorList>
    </citation>
    <scope>NUCLEOTIDE SEQUENCE</scope>
</reference>
<evidence type="ECO:0000313" key="5">
    <source>
        <dbReference type="EMBL" id="CAD6343797.1"/>
    </source>
</evidence>
<dbReference type="InterPro" id="IPR016140">
    <property type="entry name" value="Bifunc_inhib/LTP/seed_store"/>
</dbReference>
<dbReference type="Pfam" id="PF14368">
    <property type="entry name" value="LTP_2"/>
    <property type="match status" value="1"/>
</dbReference>
<evidence type="ECO:0000256" key="1">
    <source>
        <dbReference type="SAM" id="MobiDB-lite"/>
    </source>
</evidence>
<sequence length="394" mass="40779">MGNLLLVIVLGLLLVGGAATATGADDACGAGHLALASASRRVAESCAGAGTPTASCCESVVATVPCVCRVAVQHPVDHSLFLGRLNASRIVALYSSCRGRLRLRGAGYLATAACLGVLEHRSFVTSVATTVHSPLMLSDANQQPKPRGREHVEPSSCDSTPMAAQLVQHCNIGNIRPSRRCCTVVLAIIDDQDTDCLCMVVDEAEFTKSYLSVSAVWGYYRACGGRQQRPPKDTDACEHAPAPAPPPPPPSPPRPPSRSPPAPPKRPSKAASAVTAFLLGVAVVAGIAFLLSLAVLLAVKKFQLRYRYRWLESSGSACPTGPSPSPSPSPSGRRGRSSAAAGGGTASSTSVVRATGGGEERRGTAGATAAHPIPTSTPTQGADRRVSVRRRRLA</sequence>
<dbReference type="Proteomes" id="UP000604825">
    <property type="component" value="Unassembled WGS sequence"/>
</dbReference>
<feature type="chain" id="PRO_5032651689" description="Bifunctional inhibitor/plant lipid transfer protein/seed storage helical domain-containing protein" evidence="3">
    <location>
        <begin position="21"/>
        <end position="394"/>
    </location>
</feature>
<feature type="domain" description="Bifunctional inhibitor/plant lipid transfer protein/seed storage helical" evidence="4">
    <location>
        <begin position="154"/>
        <end position="228"/>
    </location>
</feature>